<dbReference type="SUPFAM" id="SSF54826">
    <property type="entry name" value="Enolase N-terminal domain-like"/>
    <property type="match status" value="1"/>
</dbReference>
<accession>A0ABP0GLX0</accession>
<dbReference type="InterPro" id="IPR029065">
    <property type="entry name" value="Enolase_C-like"/>
</dbReference>
<comment type="caution">
    <text evidence="8">The sequence shown here is derived from an EMBL/GenBank/DDBJ whole genome shotgun (WGS) entry which is preliminary data.</text>
</comment>
<protein>
    <recommendedName>
        <fullName evidence="3">L-fuconate dehydratase</fullName>
        <ecNumber evidence="3">4.2.1.68</ecNumber>
    </recommendedName>
</protein>
<dbReference type="PANTHER" id="PTHR13794">
    <property type="entry name" value="ENOLASE SUPERFAMILY, MANDELATE RACEMASE"/>
    <property type="match status" value="1"/>
</dbReference>
<dbReference type="SFLD" id="SFLDG00179">
    <property type="entry name" value="mandelate_racemase"/>
    <property type="match status" value="1"/>
</dbReference>
<dbReference type="SMART" id="SM00922">
    <property type="entry name" value="MR_MLE"/>
    <property type="match status" value="1"/>
</dbReference>
<dbReference type="InterPro" id="IPR013342">
    <property type="entry name" value="Mandelate_racemase_C"/>
</dbReference>
<dbReference type="Gene3D" id="3.20.20.120">
    <property type="entry name" value="Enolase-like C-terminal domain"/>
    <property type="match status" value="1"/>
</dbReference>
<evidence type="ECO:0000256" key="2">
    <source>
        <dbReference type="ARBA" id="ARBA00001946"/>
    </source>
</evidence>
<evidence type="ECO:0000256" key="3">
    <source>
        <dbReference type="ARBA" id="ARBA00013142"/>
    </source>
</evidence>
<proteinExistence type="predicted"/>
<name>A0ABP0GLX0_CLALP</name>
<feature type="domain" description="Mandelate racemase/muconate lactonizing enzyme C-terminal" evidence="7">
    <location>
        <begin position="202"/>
        <end position="298"/>
    </location>
</feature>
<dbReference type="Gene3D" id="3.30.390.10">
    <property type="entry name" value="Enolase-like, N-terminal domain"/>
    <property type="match status" value="1"/>
</dbReference>
<dbReference type="EC" id="4.2.1.68" evidence="3"/>
<evidence type="ECO:0000259" key="7">
    <source>
        <dbReference type="SMART" id="SM00922"/>
    </source>
</evidence>
<evidence type="ECO:0000313" key="8">
    <source>
        <dbReference type="EMBL" id="CAK8692667.1"/>
    </source>
</evidence>
<reference evidence="8 9" key="1">
    <citation type="submission" date="2024-02" db="EMBL/GenBank/DDBJ databases">
        <authorList>
            <person name="Daric V."/>
            <person name="Darras S."/>
        </authorList>
    </citation>
    <scope>NUCLEOTIDE SEQUENCE [LARGE SCALE GENOMIC DNA]</scope>
</reference>
<gene>
    <name evidence="8" type="ORF">CVLEPA_LOCUS25919</name>
</gene>
<evidence type="ECO:0000256" key="6">
    <source>
        <dbReference type="ARBA" id="ARBA00023239"/>
    </source>
</evidence>
<dbReference type="InterPro" id="IPR029017">
    <property type="entry name" value="Enolase-like_N"/>
</dbReference>
<dbReference type="InterPro" id="IPR036849">
    <property type="entry name" value="Enolase-like_C_sf"/>
</dbReference>
<organism evidence="8 9">
    <name type="scientific">Clavelina lepadiformis</name>
    <name type="common">Light-bulb sea squirt</name>
    <name type="synonym">Ascidia lepadiformis</name>
    <dbReference type="NCBI Taxonomy" id="159417"/>
    <lineage>
        <taxon>Eukaryota</taxon>
        <taxon>Metazoa</taxon>
        <taxon>Chordata</taxon>
        <taxon>Tunicata</taxon>
        <taxon>Ascidiacea</taxon>
        <taxon>Aplousobranchia</taxon>
        <taxon>Clavelinidae</taxon>
        <taxon>Clavelina</taxon>
    </lineage>
</organism>
<dbReference type="InterPro" id="IPR013341">
    <property type="entry name" value="Mandelate_racemase_N_dom"/>
</dbReference>
<dbReference type="InterPro" id="IPR046945">
    <property type="entry name" value="RHMD-like"/>
</dbReference>
<dbReference type="SFLD" id="SFLDS00001">
    <property type="entry name" value="Enolase"/>
    <property type="match status" value="1"/>
</dbReference>
<keyword evidence="5" id="KW-0460">Magnesium</keyword>
<comment type="cofactor">
    <cofactor evidence="2">
        <name>Mg(2+)</name>
        <dbReference type="ChEBI" id="CHEBI:18420"/>
    </cofactor>
</comment>
<dbReference type="SUPFAM" id="SSF51604">
    <property type="entry name" value="Enolase C-terminal domain-like"/>
    <property type="match status" value="1"/>
</dbReference>
<dbReference type="PROSITE" id="PS00909">
    <property type="entry name" value="MR_MLE_2"/>
    <property type="match status" value="1"/>
</dbReference>
<dbReference type="EMBL" id="CAWYQH010000130">
    <property type="protein sequence ID" value="CAK8692667.1"/>
    <property type="molecule type" value="Genomic_DNA"/>
</dbReference>
<dbReference type="Pfam" id="PF13378">
    <property type="entry name" value="MR_MLE_C"/>
    <property type="match status" value="1"/>
</dbReference>
<evidence type="ECO:0000313" key="9">
    <source>
        <dbReference type="Proteomes" id="UP001642483"/>
    </source>
</evidence>
<keyword evidence="4" id="KW-0479">Metal-binding</keyword>
<dbReference type="Pfam" id="PF02746">
    <property type="entry name" value="MR_MLE_N"/>
    <property type="match status" value="1"/>
</dbReference>
<comment type="catalytic activity">
    <reaction evidence="1">
        <text>L-fuconate = 2-dehydro-3-deoxy-L-fuconate + H2O</text>
        <dbReference type="Rhea" id="RHEA:22772"/>
        <dbReference type="ChEBI" id="CHEBI:15377"/>
        <dbReference type="ChEBI" id="CHEBI:21291"/>
        <dbReference type="ChEBI" id="CHEBI:37448"/>
        <dbReference type="EC" id="4.2.1.68"/>
    </reaction>
</comment>
<dbReference type="InterPro" id="IPR018110">
    <property type="entry name" value="Mandel_Rmase/mucon_lact_enz_CS"/>
</dbReference>
<evidence type="ECO:0000256" key="1">
    <source>
        <dbReference type="ARBA" id="ARBA00001737"/>
    </source>
</evidence>
<keyword evidence="9" id="KW-1185">Reference proteome</keyword>
<evidence type="ECO:0000256" key="4">
    <source>
        <dbReference type="ARBA" id="ARBA00022723"/>
    </source>
</evidence>
<dbReference type="PANTHER" id="PTHR13794:SF58">
    <property type="entry name" value="MITOCHONDRIAL ENOLASE SUPERFAMILY MEMBER 1"/>
    <property type="match status" value="1"/>
</dbReference>
<dbReference type="SFLD" id="SFLDF00111">
    <property type="entry name" value="L-fuconate_dehydratase"/>
    <property type="match status" value="1"/>
</dbReference>
<sequence>MGKFGKITEVNLRDIRFPTSLEHHGSDAMHGEVDYSGVYVCVKTDSGDGLVGCGIAFTLGRGNEIILKAVEVISKFAIGQELDNIFSNFGKFWRQITQEGQLRWLGPEKGVTHMAAAGLFNAIWDIWGKKVKKPVWKLLADMTPQEIVNLVDFSYLSEVLTKDEAIEILMSNKPTQEERERILLKEGFPAYTTSTGWLGYSDEILAQKCEAALKAGWTKFKMKVGSDLKDDKRRAKLIRDHIGYERDLMMDANQKWDVNDAISWMKELAEFKPLWIEEPTSPDDVLGHAAVAKALKPYNIGVATGEHCQNRVIFKQLLQANALSFLQIDSCRVGSINENIAILLLAKKFNVPVCPHAGGVGLCEMVQHIIMFDYLCVSGTKDGSRVCEYVDHLHEHFVDPVQVNNMAYMPPQNPGYSTEMKQSSLDDHDFPNGKVWDKLIREGKFKT</sequence>
<dbReference type="Proteomes" id="UP001642483">
    <property type="component" value="Unassembled WGS sequence"/>
</dbReference>
<evidence type="ECO:0000256" key="5">
    <source>
        <dbReference type="ARBA" id="ARBA00022842"/>
    </source>
</evidence>
<dbReference type="InterPro" id="IPR034610">
    <property type="entry name" value="L-fuconate_dehydratase"/>
</dbReference>
<keyword evidence="6" id="KW-0456">Lyase</keyword>